<feature type="chain" id="PRO_5042268002" evidence="2">
    <location>
        <begin position="17"/>
        <end position="182"/>
    </location>
</feature>
<evidence type="ECO:0000313" key="4">
    <source>
        <dbReference type="EMBL" id="CAH2321551.1"/>
    </source>
</evidence>
<dbReference type="InterPro" id="IPR050111">
    <property type="entry name" value="C-type_lectin/snaclec_domain"/>
</dbReference>
<keyword evidence="2" id="KW-0732">Signal</keyword>
<dbReference type="InterPro" id="IPR016186">
    <property type="entry name" value="C-type_lectin-like/link_sf"/>
</dbReference>
<evidence type="ECO:0000259" key="3">
    <source>
        <dbReference type="PROSITE" id="PS50041"/>
    </source>
</evidence>
<dbReference type="InterPro" id="IPR018378">
    <property type="entry name" value="C-type_lectin_CS"/>
</dbReference>
<dbReference type="Proteomes" id="UP001295444">
    <property type="component" value="Chromosome 11"/>
</dbReference>
<proteinExistence type="predicted"/>
<feature type="domain" description="C-type lectin" evidence="3">
    <location>
        <begin position="70"/>
        <end position="181"/>
    </location>
</feature>
<dbReference type="Gene3D" id="3.10.100.10">
    <property type="entry name" value="Mannose-Binding Protein A, subunit A"/>
    <property type="match status" value="1"/>
</dbReference>
<protein>
    <submittedName>
        <fullName evidence="4">Proteoglycan 3</fullName>
    </submittedName>
</protein>
<dbReference type="InterPro" id="IPR016187">
    <property type="entry name" value="CTDL_fold"/>
</dbReference>
<reference evidence="4" key="1">
    <citation type="submission" date="2022-03" db="EMBL/GenBank/DDBJ databases">
        <authorList>
            <person name="Alioto T."/>
            <person name="Alioto T."/>
            <person name="Gomez Garrido J."/>
        </authorList>
    </citation>
    <scope>NUCLEOTIDE SEQUENCE</scope>
</reference>
<keyword evidence="1" id="KW-1015">Disulfide bond</keyword>
<feature type="signal peptide" evidence="2">
    <location>
        <begin position="1"/>
        <end position="16"/>
    </location>
</feature>
<dbReference type="PROSITE" id="PS00615">
    <property type="entry name" value="C_TYPE_LECTIN_1"/>
    <property type="match status" value="1"/>
</dbReference>
<keyword evidence="5" id="KW-1185">Reference proteome</keyword>
<dbReference type="Pfam" id="PF00059">
    <property type="entry name" value="Lectin_C"/>
    <property type="match status" value="1"/>
</dbReference>
<dbReference type="PROSITE" id="PS50041">
    <property type="entry name" value="C_TYPE_LECTIN_2"/>
    <property type="match status" value="1"/>
</dbReference>
<dbReference type="EMBL" id="OW240922">
    <property type="protein sequence ID" value="CAH2321551.1"/>
    <property type="molecule type" value="Genomic_DNA"/>
</dbReference>
<sequence>MFTFLLMLFLVGSVSAQTSGEEAEEDCDAQENTEISLLSEGNSEECQNVSVTLDKTTYPKICPGDEKCHYRFFGQCTTFSRAQRRCRRLHGNVSSIHSLCANNYIARFVRCINRHVRFVWIGVIRGGCLRRIRNVDGSKIDFTNWACGQPGHNHKLCTAINICNGKWYSFNCNARLPSICTF</sequence>
<dbReference type="SUPFAM" id="SSF56436">
    <property type="entry name" value="C-type lectin-like"/>
    <property type="match status" value="1"/>
</dbReference>
<organism evidence="4 5">
    <name type="scientific">Pelobates cultripes</name>
    <name type="common">Western spadefoot toad</name>
    <dbReference type="NCBI Taxonomy" id="61616"/>
    <lineage>
        <taxon>Eukaryota</taxon>
        <taxon>Metazoa</taxon>
        <taxon>Chordata</taxon>
        <taxon>Craniata</taxon>
        <taxon>Vertebrata</taxon>
        <taxon>Euteleostomi</taxon>
        <taxon>Amphibia</taxon>
        <taxon>Batrachia</taxon>
        <taxon>Anura</taxon>
        <taxon>Pelobatoidea</taxon>
        <taxon>Pelobatidae</taxon>
        <taxon>Pelobates</taxon>
    </lineage>
</organism>
<dbReference type="PANTHER" id="PTHR22803">
    <property type="entry name" value="MANNOSE, PHOSPHOLIPASE, LECTIN RECEPTOR RELATED"/>
    <property type="match status" value="1"/>
</dbReference>
<evidence type="ECO:0000256" key="1">
    <source>
        <dbReference type="ARBA" id="ARBA00023157"/>
    </source>
</evidence>
<accession>A0AAD1WQ50</accession>
<dbReference type="SMART" id="SM00034">
    <property type="entry name" value="CLECT"/>
    <property type="match status" value="1"/>
</dbReference>
<dbReference type="AlphaFoldDB" id="A0AAD1WQ50"/>
<gene>
    <name evidence="4" type="ORF">PECUL_23A003533</name>
</gene>
<evidence type="ECO:0000313" key="5">
    <source>
        <dbReference type="Proteomes" id="UP001295444"/>
    </source>
</evidence>
<name>A0AAD1WQ50_PELCU</name>
<dbReference type="InterPro" id="IPR001304">
    <property type="entry name" value="C-type_lectin-like"/>
</dbReference>
<evidence type="ECO:0000256" key="2">
    <source>
        <dbReference type="SAM" id="SignalP"/>
    </source>
</evidence>